<dbReference type="Gene3D" id="3.40.50.150">
    <property type="entry name" value="Vaccinia Virus protein VP39"/>
    <property type="match status" value="1"/>
</dbReference>
<organism evidence="6 7">
    <name type="scientific">Tolumonas osonensis</name>
    <dbReference type="NCBI Taxonomy" id="675874"/>
    <lineage>
        <taxon>Bacteria</taxon>
        <taxon>Pseudomonadati</taxon>
        <taxon>Pseudomonadota</taxon>
        <taxon>Gammaproteobacteria</taxon>
        <taxon>Aeromonadales</taxon>
        <taxon>Aeromonadaceae</taxon>
        <taxon>Tolumonas</taxon>
    </lineage>
</organism>
<dbReference type="UniPathway" id="UPA00148"/>
<evidence type="ECO:0000256" key="2">
    <source>
        <dbReference type="ARBA" id="ARBA00022573"/>
    </source>
</evidence>
<dbReference type="CDD" id="cd02440">
    <property type="entry name" value="AdoMet_MTases"/>
    <property type="match status" value="1"/>
</dbReference>
<name>A0A841GDL8_9GAMM</name>
<dbReference type="GO" id="GO:0009236">
    <property type="term" value="P:cobalamin biosynthetic process"/>
    <property type="evidence" value="ECO:0007669"/>
    <property type="project" value="UniProtKB-UniPathway"/>
</dbReference>
<comment type="pathway">
    <text evidence="1">Cofactor biosynthesis; adenosylcobalamin biosynthesis.</text>
</comment>
<evidence type="ECO:0000313" key="6">
    <source>
        <dbReference type="EMBL" id="MBB6054706.1"/>
    </source>
</evidence>
<dbReference type="GO" id="GO:0008276">
    <property type="term" value="F:protein methyltransferase activity"/>
    <property type="evidence" value="ECO:0007669"/>
    <property type="project" value="InterPro"/>
</dbReference>
<dbReference type="GO" id="GO:0032259">
    <property type="term" value="P:methylation"/>
    <property type="evidence" value="ECO:0007669"/>
    <property type="project" value="UniProtKB-KW"/>
</dbReference>
<dbReference type="EMBL" id="JACHGR010000002">
    <property type="protein sequence ID" value="MBB6054706.1"/>
    <property type="molecule type" value="Genomic_DNA"/>
</dbReference>
<keyword evidence="5" id="KW-0949">S-adenosyl-L-methionine</keyword>
<evidence type="ECO:0000313" key="7">
    <source>
        <dbReference type="Proteomes" id="UP000585721"/>
    </source>
</evidence>
<dbReference type="Proteomes" id="UP000585721">
    <property type="component" value="Unassembled WGS sequence"/>
</dbReference>
<dbReference type="InterPro" id="IPR050714">
    <property type="entry name" value="Cobalamin_biosynth_MTase"/>
</dbReference>
<dbReference type="AlphaFoldDB" id="A0A841GDL8"/>
<dbReference type="SUPFAM" id="SSF53335">
    <property type="entry name" value="S-adenosyl-L-methionine-dependent methyltransferases"/>
    <property type="match status" value="1"/>
</dbReference>
<dbReference type="PANTHER" id="PTHR43182:SF1">
    <property type="entry name" value="COBALT-PRECORRIN-7 C(5)-METHYLTRANSFERASE"/>
    <property type="match status" value="1"/>
</dbReference>
<protein>
    <submittedName>
        <fullName evidence="6">Cobalt-precorrin-6B (C15)-methyltransferase</fullName>
        <ecNumber evidence="6">2.1.1.196</ecNumber>
    </submittedName>
</protein>
<proteinExistence type="predicted"/>
<keyword evidence="7" id="KW-1185">Reference proteome</keyword>
<keyword evidence="2" id="KW-0169">Cobalamin biosynthesis</keyword>
<dbReference type="NCBIfam" id="TIGR02469">
    <property type="entry name" value="CbiT"/>
    <property type="match status" value="1"/>
</dbReference>
<evidence type="ECO:0000256" key="3">
    <source>
        <dbReference type="ARBA" id="ARBA00022603"/>
    </source>
</evidence>
<dbReference type="NCBIfam" id="NF006138">
    <property type="entry name" value="PRK08287.1"/>
    <property type="match status" value="1"/>
</dbReference>
<dbReference type="EC" id="2.1.1.196" evidence="6"/>
<accession>A0A841GDL8</accession>
<evidence type="ECO:0000256" key="4">
    <source>
        <dbReference type="ARBA" id="ARBA00022679"/>
    </source>
</evidence>
<gene>
    <name evidence="6" type="ORF">HNR75_000578</name>
</gene>
<evidence type="ECO:0000256" key="1">
    <source>
        <dbReference type="ARBA" id="ARBA00004953"/>
    </source>
</evidence>
<dbReference type="Pfam" id="PF03602">
    <property type="entry name" value="Cons_hypoth95"/>
    <property type="match status" value="1"/>
</dbReference>
<keyword evidence="4 6" id="KW-0808">Transferase</keyword>
<sequence>MKDAEFLRGEKVPMTKEEVRLVVLERLNLRQATTLIDVGAGTGSVALEAALRHPELHVIAIEKNPAALSLIEENRQRFDCQKVKIIAAEAPCPLDIQADAIFIGGSGGNLTDIIDWALMRLTKTGRLVLSFILLDNLNTALTHLKKCAVAELECTQLQISQMTTLGNGFYFKPNNPTFIISCKKEAIDACDF</sequence>
<dbReference type="InterPro" id="IPR029063">
    <property type="entry name" value="SAM-dependent_MTases_sf"/>
</dbReference>
<dbReference type="RefSeq" id="WP_188025516.1">
    <property type="nucleotide sequence ID" value="NZ_JACHGR010000002.1"/>
</dbReference>
<dbReference type="InterPro" id="IPR014008">
    <property type="entry name" value="Cbl_synth_MTase_CbiT"/>
</dbReference>
<evidence type="ECO:0000256" key="5">
    <source>
        <dbReference type="ARBA" id="ARBA00022691"/>
    </source>
</evidence>
<keyword evidence="3 6" id="KW-0489">Methyltransferase</keyword>
<dbReference type="PANTHER" id="PTHR43182">
    <property type="entry name" value="COBALT-PRECORRIN-6B C(15)-METHYLTRANSFERASE (DECARBOXYLATING)"/>
    <property type="match status" value="1"/>
</dbReference>
<reference evidence="6 7" key="1">
    <citation type="submission" date="2020-08" db="EMBL/GenBank/DDBJ databases">
        <title>Genomic Encyclopedia of Type Strains, Phase IV (KMG-IV): sequencing the most valuable type-strain genomes for metagenomic binning, comparative biology and taxonomic classification.</title>
        <authorList>
            <person name="Goeker M."/>
        </authorList>
    </citation>
    <scope>NUCLEOTIDE SEQUENCE [LARGE SCALE GENOMIC DNA]</scope>
    <source>
        <strain evidence="6 7">DSM 22975</strain>
    </source>
</reference>
<comment type="caution">
    <text evidence="6">The sequence shown here is derived from an EMBL/GenBank/DDBJ whole genome shotgun (WGS) entry which is preliminary data.</text>
</comment>